<dbReference type="Pfam" id="PF17056">
    <property type="entry name" value="KRE1"/>
    <property type="match status" value="1"/>
</dbReference>
<proteinExistence type="predicted"/>
<name>A0A0N1H1Y3_9EURO</name>
<evidence type="ECO:0000313" key="3">
    <source>
        <dbReference type="Proteomes" id="UP000038010"/>
    </source>
</evidence>
<dbReference type="EMBL" id="LFJN01000019">
    <property type="protein sequence ID" value="KPI38297.1"/>
    <property type="molecule type" value="Genomic_DNA"/>
</dbReference>
<feature type="signal peptide" evidence="1">
    <location>
        <begin position="1"/>
        <end position="17"/>
    </location>
</feature>
<protein>
    <submittedName>
        <fullName evidence="2">Uncharacterized protein</fullName>
    </submittedName>
</protein>
<keyword evidence="3" id="KW-1185">Reference proteome</keyword>
<dbReference type="InterPro" id="IPR031452">
    <property type="entry name" value="Kre1"/>
</dbReference>
<reference evidence="2 3" key="1">
    <citation type="submission" date="2015-06" db="EMBL/GenBank/DDBJ databases">
        <title>Draft genome of the ant-associated black yeast Phialophora attae CBS 131958.</title>
        <authorList>
            <person name="Moreno L.F."/>
            <person name="Stielow B.J."/>
            <person name="de Hoog S."/>
            <person name="Vicente V.A."/>
            <person name="Weiss V.A."/>
            <person name="de Vries M."/>
            <person name="Cruz L.M."/>
            <person name="Souza E.M."/>
        </authorList>
    </citation>
    <scope>NUCLEOTIDE SEQUENCE [LARGE SCALE GENOMIC DNA]</scope>
    <source>
        <strain evidence="2 3">CBS 131958</strain>
    </source>
</reference>
<dbReference type="Proteomes" id="UP000038010">
    <property type="component" value="Unassembled WGS sequence"/>
</dbReference>
<dbReference type="OrthoDB" id="5406216at2759"/>
<accession>A0A0N1H1Y3</accession>
<keyword evidence="1" id="KW-0732">Signal</keyword>
<sequence>MPQRILLLAYLCAISHAFVQNPGAEPLDQYPWAEHTPTNAEITPLQTSTPAEAPSISTIPSMTTIPISIPTPDLSDLASDTELSLPLRDQLRRLFRRQGGAPVQNPAVAQPPAAAVTQVSPVTVLSLMDKKGQLLAVPYTQTFAPVPDQWPSPSAGTVGMGTIQGEIGQVRTKSKRDEMDVQTVMVPVGSWTAPPEPTNTMGLVLKDGVVEVLPSRAVPSRRKLVQRGT</sequence>
<feature type="chain" id="PRO_5005872924" evidence="1">
    <location>
        <begin position="18"/>
        <end position="229"/>
    </location>
</feature>
<dbReference type="AlphaFoldDB" id="A0A0N1H1Y3"/>
<gene>
    <name evidence="2" type="ORF">AB675_12044</name>
</gene>
<evidence type="ECO:0000313" key="2">
    <source>
        <dbReference type="EMBL" id="KPI38297.1"/>
    </source>
</evidence>
<organism evidence="2 3">
    <name type="scientific">Cyphellophora attinorum</name>
    <dbReference type="NCBI Taxonomy" id="1664694"/>
    <lineage>
        <taxon>Eukaryota</taxon>
        <taxon>Fungi</taxon>
        <taxon>Dikarya</taxon>
        <taxon>Ascomycota</taxon>
        <taxon>Pezizomycotina</taxon>
        <taxon>Eurotiomycetes</taxon>
        <taxon>Chaetothyriomycetidae</taxon>
        <taxon>Chaetothyriales</taxon>
        <taxon>Cyphellophoraceae</taxon>
        <taxon>Cyphellophora</taxon>
    </lineage>
</organism>
<dbReference type="GO" id="GO:0031505">
    <property type="term" value="P:fungal-type cell wall organization"/>
    <property type="evidence" value="ECO:0007669"/>
    <property type="project" value="InterPro"/>
</dbReference>
<dbReference type="VEuPathDB" id="FungiDB:AB675_12044"/>
<dbReference type="RefSeq" id="XP_017998260.1">
    <property type="nucleotide sequence ID" value="XM_018140943.1"/>
</dbReference>
<dbReference type="GeneID" id="28732824"/>
<comment type="caution">
    <text evidence="2">The sequence shown here is derived from an EMBL/GenBank/DDBJ whole genome shotgun (WGS) entry which is preliminary data.</text>
</comment>
<evidence type="ECO:0000256" key="1">
    <source>
        <dbReference type="SAM" id="SignalP"/>
    </source>
</evidence>